<sequence>MKEVTNGDLAAALRAAIEAQEPLVIRGFASDFSLVKAAQSGNNELLKLLQDKASVARVNTLEAPARYQGRVGYREDSFRLNFDRREIAFDKFLSRLAQSQSLESPPLYSIQSAYVSDYLDDLSDEVKLAVWPNVEPRIWIGNRTTVAPHVDDSDNIAVVAAGQRKFTLFPPAQLHNLYVGPVDHTPSGASISLVDINSPDYEAFPRYREAEVTKQVVQLSPGDAIFIPMLWWHQVEALSDINVLLNYWDGGSIGGDDVVNPIQAMLLTRLAMRGRTVKQRKAWQSFFDYYAFAEDQTATQHLPESVHGVLSNHDDSAAAALAANIAKRVVTKNTK</sequence>
<comment type="caution">
    <text evidence="2">The sequence shown here is derived from an EMBL/GenBank/DDBJ whole genome shotgun (WGS) entry which is preliminary data.</text>
</comment>
<dbReference type="InterPro" id="IPR003347">
    <property type="entry name" value="JmjC_dom"/>
</dbReference>
<dbReference type="InterPro" id="IPR014710">
    <property type="entry name" value="RmlC-like_jellyroll"/>
</dbReference>
<dbReference type="PANTHER" id="PTHR12461">
    <property type="entry name" value="HYPOXIA-INDUCIBLE FACTOR 1 ALPHA INHIBITOR-RELATED"/>
    <property type="match status" value="1"/>
</dbReference>
<dbReference type="SUPFAM" id="SSF51197">
    <property type="entry name" value="Clavaminate synthase-like"/>
    <property type="match status" value="1"/>
</dbReference>
<organism evidence="2 3">
    <name type="scientific">Umboniibacter marinipuniceus</name>
    <dbReference type="NCBI Taxonomy" id="569599"/>
    <lineage>
        <taxon>Bacteria</taxon>
        <taxon>Pseudomonadati</taxon>
        <taxon>Pseudomonadota</taxon>
        <taxon>Gammaproteobacteria</taxon>
        <taxon>Cellvibrionales</taxon>
        <taxon>Cellvibrionaceae</taxon>
        <taxon>Umboniibacter</taxon>
    </lineage>
</organism>
<name>A0A3M0AF11_9GAMM</name>
<dbReference type="EMBL" id="REFJ01000001">
    <property type="protein sequence ID" value="RMA82279.1"/>
    <property type="molecule type" value="Genomic_DNA"/>
</dbReference>
<dbReference type="RefSeq" id="WP_147434492.1">
    <property type="nucleotide sequence ID" value="NZ_REFJ01000001.1"/>
</dbReference>
<gene>
    <name evidence="2" type="ORF">DFR27_0227</name>
</gene>
<keyword evidence="3" id="KW-1185">Reference proteome</keyword>
<feature type="domain" description="JmjC" evidence="1">
    <location>
        <begin position="94"/>
        <end position="264"/>
    </location>
</feature>
<evidence type="ECO:0000313" key="2">
    <source>
        <dbReference type="EMBL" id="RMA82279.1"/>
    </source>
</evidence>
<dbReference type="SMART" id="SM00558">
    <property type="entry name" value="JmjC"/>
    <property type="match status" value="1"/>
</dbReference>
<dbReference type="Gene3D" id="2.60.120.10">
    <property type="entry name" value="Jelly Rolls"/>
    <property type="match status" value="1"/>
</dbReference>
<dbReference type="AlphaFoldDB" id="A0A3M0AF11"/>
<dbReference type="Proteomes" id="UP000267187">
    <property type="component" value="Unassembled WGS sequence"/>
</dbReference>
<reference evidence="2 3" key="1">
    <citation type="submission" date="2018-10" db="EMBL/GenBank/DDBJ databases">
        <title>Genomic Encyclopedia of Type Strains, Phase IV (KMG-IV): sequencing the most valuable type-strain genomes for metagenomic binning, comparative biology and taxonomic classification.</title>
        <authorList>
            <person name="Goeker M."/>
        </authorList>
    </citation>
    <scope>NUCLEOTIDE SEQUENCE [LARGE SCALE GENOMIC DNA]</scope>
    <source>
        <strain evidence="2 3">DSM 25080</strain>
    </source>
</reference>
<evidence type="ECO:0000313" key="3">
    <source>
        <dbReference type="Proteomes" id="UP000267187"/>
    </source>
</evidence>
<evidence type="ECO:0000259" key="1">
    <source>
        <dbReference type="PROSITE" id="PS51184"/>
    </source>
</evidence>
<dbReference type="OrthoDB" id="479699at2"/>
<proteinExistence type="predicted"/>
<dbReference type="PROSITE" id="PS51184">
    <property type="entry name" value="JMJC"/>
    <property type="match status" value="1"/>
</dbReference>
<dbReference type="Pfam" id="PF13621">
    <property type="entry name" value="Cupin_8"/>
    <property type="match status" value="1"/>
</dbReference>
<accession>A0A3M0AF11</accession>
<protein>
    <submittedName>
        <fullName evidence="2">Cupin-like protein</fullName>
    </submittedName>
</protein>
<dbReference type="InterPro" id="IPR041667">
    <property type="entry name" value="Cupin_8"/>
</dbReference>
<dbReference type="PANTHER" id="PTHR12461:SF105">
    <property type="entry name" value="HYPOXIA-INDUCIBLE FACTOR 1-ALPHA INHIBITOR"/>
    <property type="match status" value="1"/>
</dbReference>